<accession>A0A409YJY2</accession>
<name>A0A409YJY2_9AGAR</name>
<dbReference type="EMBL" id="NHTK01001075">
    <property type="protein sequence ID" value="PPR03308.1"/>
    <property type="molecule type" value="Genomic_DNA"/>
</dbReference>
<gene>
    <name evidence="2" type="ORF">CVT24_012590</name>
</gene>
<dbReference type="Proteomes" id="UP000284842">
    <property type="component" value="Unassembled WGS sequence"/>
</dbReference>
<keyword evidence="3" id="KW-1185">Reference proteome</keyword>
<evidence type="ECO:0008006" key="4">
    <source>
        <dbReference type="Google" id="ProtNLM"/>
    </source>
</evidence>
<dbReference type="STRING" id="181874.A0A409YJY2"/>
<reference evidence="2 3" key="1">
    <citation type="journal article" date="2018" name="Evol. Lett.">
        <title>Horizontal gene cluster transfer increased hallucinogenic mushroom diversity.</title>
        <authorList>
            <person name="Reynolds H.T."/>
            <person name="Vijayakumar V."/>
            <person name="Gluck-Thaler E."/>
            <person name="Korotkin H.B."/>
            <person name="Matheny P.B."/>
            <person name="Slot J.C."/>
        </authorList>
    </citation>
    <scope>NUCLEOTIDE SEQUENCE [LARGE SCALE GENOMIC DNA]</scope>
    <source>
        <strain evidence="2 3">2629</strain>
    </source>
</reference>
<keyword evidence="1" id="KW-0732">Signal</keyword>
<dbReference type="AlphaFoldDB" id="A0A409YJY2"/>
<protein>
    <recommendedName>
        <fullName evidence="4">CBM1 domain-containing protein</fullName>
    </recommendedName>
</protein>
<feature type="chain" id="PRO_5019259493" description="CBM1 domain-containing protein" evidence="1">
    <location>
        <begin position="19"/>
        <end position="112"/>
    </location>
</feature>
<dbReference type="InParanoid" id="A0A409YJY2"/>
<organism evidence="2 3">
    <name type="scientific">Panaeolus cyanescens</name>
    <dbReference type="NCBI Taxonomy" id="181874"/>
    <lineage>
        <taxon>Eukaryota</taxon>
        <taxon>Fungi</taxon>
        <taxon>Dikarya</taxon>
        <taxon>Basidiomycota</taxon>
        <taxon>Agaricomycotina</taxon>
        <taxon>Agaricomycetes</taxon>
        <taxon>Agaricomycetidae</taxon>
        <taxon>Agaricales</taxon>
        <taxon>Agaricineae</taxon>
        <taxon>Galeropsidaceae</taxon>
        <taxon>Panaeolus</taxon>
    </lineage>
</organism>
<sequence length="112" mass="12198">MMIFKRSAFLIAIVGAAACLASPAADLAQEEATFAKRVWLSNIDVQAACKQQYTDAYVAITVNNGCGGWKCILNNSQYSVNMDGYCVQRWGGEAYASCGGGTVWDWQCHDRT</sequence>
<proteinExistence type="predicted"/>
<evidence type="ECO:0000256" key="1">
    <source>
        <dbReference type="SAM" id="SignalP"/>
    </source>
</evidence>
<evidence type="ECO:0000313" key="2">
    <source>
        <dbReference type="EMBL" id="PPR03308.1"/>
    </source>
</evidence>
<dbReference type="OrthoDB" id="5569785at2759"/>
<dbReference type="PROSITE" id="PS51257">
    <property type="entry name" value="PROKAR_LIPOPROTEIN"/>
    <property type="match status" value="1"/>
</dbReference>
<comment type="caution">
    <text evidence="2">The sequence shown here is derived from an EMBL/GenBank/DDBJ whole genome shotgun (WGS) entry which is preliminary data.</text>
</comment>
<feature type="signal peptide" evidence="1">
    <location>
        <begin position="1"/>
        <end position="18"/>
    </location>
</feature>
<evidence type="ECO:0000313" key="3">
    <source>
        <dbReference type="Proteomes" id="UP000284842"/>
    </source>
</evidence>